<protein>
    <submittedName>
        <fullName evidence="1">Uncharacterized protein</fullName>
    </submittedName>
</protein>
<comment type="caution">
    <text evidence="1">The sequence shown here is derived from an EMBL/GenBank/DDBJ whole genome shotgun (WGS) entry which is preliminary data.</text>
</comment>
<accession>A0A9P3FZW5</accession>
<proteinExistence type="predicted"/>
<dbReference type="EMBL" id="BPQB01000002">
    <property type="protein sequence ID" value="GJE85562.1"/>
    <property type="molecule type" value="Genomic_DNA"/>
</dbReference>
<dbReference type="Proteomes" id="UP000703269">
    <property type="component" value="Unassembled WGS sequence"/>
</dbReference>
<gene>
    <name evidence="1" type="ORF">PsYK624_016410</name>
</gene>
<dbReference type="AlphaFoldDB" id="A0A9P3FZW5"/>
<evidence type="ECO:0000313" key="2">
    <source>
        <dbReference type="Proteomes" id="UP000703269"/>
    </source>
</evidence>
<keyword evidence="2" id="KW-1185">Reference proteome</keyword>
<sequence length="71" mass="8252">MRTDQSQLKGQSRVTDDAYPKRYVVRTRQTPELALKSRAQNLPTRFSSGLFRVVHRIYTHVFIHPIAGRVV</sequence>
<name>A0A9P3FZW5_9APHY</name>
<reference evidence="1 2" key="1">
    <citation type="submission" date="2021-08" db="EMBL/GenBank/DDBJ databases">
        <title>Draft Genome Sequence of Phanerochaete sordida strain YK-624.</title>
        <authorList>
            <person name="Mori T."/>
            <person name="Dohra H."/>
            <person name="Suzuki T."/>
            <person name="Kawagishi H."/>
            <person name="Hirai H."/>
        </authorList>
    </citation>
    <scope>NUCLEOTIDE SEQUENCE [LARGE SCALE GENOMIC DNA]</scope>
    <source>
        <strain evidence="1 2">YK-624</strain>
    </source>
</reference>
<organism evidence="1 2">
    <name type="scientific">Phanerochaete sordida</name>
    <dbReference type="NCBI Taxonomy" id="48140"/>
    <lineage>
        <taxon>Eukaryota</taxon>
        <taxon>Fungi</taxon>
        <taxon>Dikarya</taxon>
        <taxon>Basidiomycota</taxon>
        <taxon>Agaricomycotina</taxon>
        <taxon>Agaricomycetes</taxon>
        <taxon>Polyporales</taxon>
        <taxon>Phanerochaetaceae</taxon>
        <taxon>Phanerochaete</taxon>
    </lineage>
</organism>
<evidence type="ECO:0000313" key="1">
    <source>
        <dbReference type="EMBL" id="GJE85562.1"/>
    </source>
</evidence>